<dbReference type="OrthoDB" id="20507at2759"/>
<dbReference type="InterPro" id="IPR000467">
    <property type="entry name" value="G_patch_dom"/>
</dbReference>
<evidence type="ECO:0000313" key="4">
    <source>
        <dbReference type="EMBL" id="CAB3384086.1"/>
    </source>
</evidence>
<protein>
    <recommendedName>
        <fullName evidence="3">G-patch domain-containing protein</fullName>
    </recommendedName>
</protein>
<evidence type="ECO:0000313" key="5">
    <source>
        <dbReference type="Proteomes" id="UP000494165"/>
    </source>
</evidence>
<dbReference type="Pfam" id="PF26093">
    <property type="entry name" value="HTH_TGH"/>
    <property type="match status" value="1"/>
</dbReference>
<feature type="compositionally biased region" description="Basic and acidic residues" evidence="2">
    <location>
        <begin position="74"/>
        <end position="88"/>
    </location>
</feature>
<evidence type="ECO:0000256" key="2">
    <source>
        <dbReference type="SAM" id="MobiDB-lite"/>
    </source>
</evidence>
<organism evidence="4 5">
    <name type="scientific">Cloeon dipterum</name>
    <dbReference type="NCBI Taxonomy" id="197152"/>
    <lineage>
        <taxon>Eukaryota</taxon>
        <taxon>Metazoa</taxon>
        <taxon>Ecdysozoa</taxon>
        <taxon>Arthropoda</taxon>
        <taxon>Hexapoda</taxon>
        <taxon>Insecta</taxon>
        <taxon>Pterygota</taxon>
        <taxon>Palaeoptera</taxon>
        <taxon>Ephemeroptera</taxon>
        <taxon>Pisciforma</taxon>
        <taxon>Baetidae</taxon>
        <taxon>Cloeon</taxon>
    </lineage>
</organism>
<feature type="compositionally biased region" description="Basic and acidic residues" evidence="2">
    <location>
        <begin position="583"/>
        <end position="601"/>
    </location>
</feature>
<feature type="compositionally biased region" description="Basic and acidic residues" evidence="2">
    <location>
        <begin position="693"/>
        <end position="718"/>
    </location>
</feature>
<feature type="region of interest" description="Disordered" evidence="2">
    <location>
        <begin position="537"/>
        <end position="738"/>
    </location>
</feature>
<feature type="compositionally biased region" description="Acidic residues" evidence="2">
    <location>
        <begin position="171"/>
        <end position="181"/>
    </location>
</feature>
<name>A0A8S1E1M1_9INSE</name>
<feature type="compositionally biased region" description="Basic and acidic residues" evidence="2">
    <location>
        <begin position="264"/>
        <end position="282"/>
    </location>
</feature>
<dbReference type="Pfam" id="PF01585">
    <property type="entry name" value="G-patch"/>
    <property type="match status" value="1"/>
</dbReference>
<feature type="domain" description="G-patch" evidence="3">
    <location>
        <begin position="132"/>
        <end position="152"/>
    </location>
</feature>
<evidence type="ECO:0000259" key="3">
    <source>
        <dbReference type="PROSITE" id="PS50174"/>
    </source>
</evidence>
<evidence type="ECO:0000256" key="1">
    <source>
        <dbReference type="ARBA" id="ARBA00008600"/>
    </source>
</evidence>
<feature type="region of interest" description="Disordered" evidence="2">
    <location>
        <begin position="148"/>
        <end position="182"/>
    </location>
</feature>
<feature type="region of interest" description="Disordered" evidence="2">
    <location>
        <begin position="263"/>
        <end position="282"/>
    </location>
</feature>
<comment type="caution">
    <text evidence="4">The sequence shown here is derived from an EMBL/GenBank/DDBJ whole genome shotgun (WGS) entry which is preliminary data.</text>
</comment>
<feature type="region of interest" description="Disordered" evidence="2">
    <location>
        <begin position="68"/>
        <end position="95"/>
    </location>
</feature>
<comment type="similarity">
    <text evidence="1">Belongs to the GPATCH1 family.</text>
</comment>
<reference evidence="4 5" key="1">
    <citation type="submission" date="2020-04" db="EMBL/GenBank/DDBJ databases">
        <authorList>
            <person name="Alioto T."/>
            <person name="Alioto T."/>
            <person name="Gomez Garrido J."/>
        </authorList>
    </citation>
    <scope>NUCLEOTIDE SEQUENCE [LARGE SCALE GENOMIC DNA]</scope>
</reference>
<dbReference type="AlphaFoldDB" id="A0A8S1E1M1"/>
<feature type="compositionally biased region" description="Basic residues" evidence="2">
    <location>
        <begin position="719"/>
        <end position="738"/>
    </location>
</feature>
<dbReference type="GO" id="GO:0003723">
    <property type="term" value="F:RNA binding"/>
    <property type="evidence" value="ECO:0007669"/>
    <property type="project" value="TreeGrafter"/>
</dbReference>
<dbReference type="GO" id="GO:0006397">
    <property type="term" value="P:mRNA processing"/>
    <property type="evidence" value="ECO:0007669"/>
    <property type="project" value="InterPro"/>
</dbReference>
<dbReference type="Pfam" id="PF07713">
    <property type="entry name" value="DUF1604"/>
    <property type="match status" value="1"/>
</dbReference>
<dbReference type="InterPro" id="IPR011666">
    <property type="entry name" value="DUF1604"/>
</dbReference>
<gene>
    <name evidence="4" type="ORF">CLODIP_2_CD02773</name>
</gene>
<keyword evidence="5" id="KW-1185">Reference proteome</keyword>
<dbReference type="PANTHER" id="PTHR13384:SF19">
    <property type="entry name" value="G PATCH DOMAIN-CONTAINING PROTEIN 1"/>
    <property type="match status" value="1"/>
</dbReference>
<proteinExistence type="inferred from homology"/>
<dbReference type="Proteomes" id="UP000494165">
    <property type="component" value="Unassembled WGS sequence"/>
</dbReference>
<dbReference type="PROSITE" id="PS50174">
    <property type="entry name" value="G_PATCH"/>
    <property type="match status" value="1"/>
</dbReference>
<feature type="compositionally biased region" description="Pro residues" evidence="2">
    <location>
        <begin position="671"/>
        <end position="684"/>
    </location>
</feature>
<dbReference type="EMBL" id="CADEPI010000335">
    <property type="protein sequence ID" value="CAB3384086.1"/>
    <property type="molecule type" value="Genomic_DNA"/>
</dbReference>
<sequence>MGTTEAYTFYGTQLEELTEDELWAKKPVPVEEQVATDKQGRRRFHGAFTGGFSAGYFNTVGSEEGWTPATFRSTRAEKEAKRQQRPEDFMDDEDQEVFGIAPKVLRARQEYKKATIGGHGATSLEGLLRPVRDTVGVLLLRRMGWRPGQGVGPRQTAAEKRRRRQVAGRAEEEEEPEDDLEGVTFAPDDLTALTVAPKTNTYGMGYVGLATPFSLFEPPKPVMNAAVGGVRGQAFGVGAFEREDDDIYAADDMSRYDFFLESSNESRKRRNDEKRAEFEKKRRHGESKCLENFAEAKEKMATATFYPPPQVPKHFVPKHGVRQTRFSEQKPQVAQKLAERRGRHDLSAEQRGVLVGEVERKTESLVRKPVPVLDFEVVPAELQLGQFNPFSNNPEKLKRYQQYLTLKKMKQTDKLVCLQPPELTEWEKSRELNEFEQAAELFRPLAAQISDRFVSASTLVGSDETPTQTEQSPVEESVKAAKLKMFGKMTRDIAPWQPCALLCKRFNVPEPNSGVVASGSKKKAGFSVFDFLAAQPAETPKVPDEKQPEASSSQAKPEEAASTADPESRQPQPQQQQQLPPPKPREVFTTEKMTVEDKMDLFKSVFLSSSEDEEEPPEEPPPKRRSSPARGVFKSLDLMAPRVEKPKVAAPPPAEQPEAQAAARSDLYGPALPPARPAAPPPAPAEASAAPGRSREEVLGRWVEKQRKKEKKSRDRSRSRERKSKKKHKKHKHHHRSP</sequence>
<dbReference type="PANTHER" id="PTHR13384">
    <property type="entry name" value="G PATCH DOMAIN-CONTAINING PROTEIN 1"/>
    <property type="match status" value="1"/>
</dbReference>
<dbReference type="GO" id="GO:0005634">
    <property type="term" value="C:nucleus"/>
    <property type="evidence" value="ECO:0007669"/>
    <property type="project" value="TreeGrafter"/>
</dbReference>
<accession>A0A8S1E1M1</accession>